<keyword evidence="1" id="KW-0472">Membrane</keyword>
<feature type="domain" description="Reverse transcriptase Ty1/copia-type" evidence="2">
    <location>
        <begin position="11"/>
        <end position="117"/>
    </location>
</feature>
<dbReference type="SUPFAM" id="SSF56672">
    <property type="entry name" value="DNA/RNA polymerases"/>
    <property type="match status" value="1"/>
</dbReference>
<dbReference type="AlphaFoldDB" id="A0AAW2TP06"/>
<evidence type="ECO:0000313" key="3">
    <source>
        <dbReference type="EMBL" id="KAL0406344.1"/>
    </source>
</evidence>
<evidence type="ECO:0000259" key="2">
    <source>
        <dbReference type="Pfam" id="PF07727"/>
    </source>
</evidence>
<dbReference type="CDD" id="cd09272">
    <property type="entry name" value="RNase_HI_RT_Ty1"/>
    <property type="match status" value="1"/>
</dbReference>
<protein>
    <submittedName>
        <fullName evidence="3">Retrovirus-related Pol polyprotein from transposon RE2</fullName>
    </submittedName>
</protein>
<dbReference type="PANTHER" id="PTHR11439">
    <property type="entry name" value="GAG-POL-RELATED RETROTRANSPOSON"/>
    <property type="match status" value="1"/>
</dbReference>
<feature type="transmembrane region" description="Helical" evidence="1">
    <location>
        <begin position="382"/>
        <end position="400"/>
    </location>
</feature>
<keyword evidence="1" id="KW-0812">Transmembrane</keyword>
<organism evidence="3">
    <name type="scientific">Sesamum latifolium</name>
    <dbReference type="NCBI Taxonomy" id="2727402"/>
    <lineage>
        <taxon>Eukaryota</taxon>
        <taxon>Viridiplantae</taxon>
        <taxon>Streptophyta</taxon>
        <taxon>Embryophyta</taxon>
        <taxon>Tracheophyta</taxon>
        <taxon>Spermatophyta</taxon>
        <taxon>Magnoliopsida</taxon>
        <taxon>eudicotyledons</taxon>
        <taxon>Gunneridae</taxon>
        <taxon>Pentapetalae</taxon>
        <taxon>asterids</taxon>
        <taxon>lamiids</taxon>
        <taxon>Lamiales</taxon>
        <taxon>Pedaliaceae</taxon>
        <taxon>Sesamum</taxon>
    </lineage>
</organism>
<dbReference type="InterPro" id="IPR013103">
    <property type="entry name" value="RVT_2"/>
</dbReference>
<comment type="caution">
    <text evidence="3">The sequence shown here is derived from an EMBL/GenBank/DDBJ whole genome shotgun (WGS) entry which is preliminary data.</text>
</comment>
<reference evidence="3" key="1">
    <citation type="submission" date="2020-06" db="EMBL/GenBank/DDBJ databases">
        <authorList>
            <person name="Li T."/>
            <person name="Hu X."/>
            <person name="Zhang T."/>
            <person name="Song X."/>
            <person name="Zhang H."/>
            <person name="Dai N."/>
            <person name="Sheng W."/>
            <person name="Hou X."/>
            <person name="Wei L."/>
        </authorList>
    </citation>
    <scope>NUCLEOTIDE SEQUENCE</scope>
    <source>
        <strain evidence="3">KEN1</strain>
        <tissue evidence="3">Leaf</tissue>
    </source>
</reference>
<dbReference type="Pfam" id="PF07727">
    <property type="entry name" value="RVT_2"/>
    <property type="match status" value="2"/>
</dbReference>
<feature type="domain" description="Reverse transcriptase Ty1/copia-type" evidence="2">
    <location>
        <begin position="121"/>
        <end position="226"/>
    </location>
</feature>
<dbReference type="EMBL" id="JACGWN010000014">
    <property type="protein sequence ID" value="KAL0406344.1"/>
    <property type="molecule type" value="Genomic_DNA"/>
</dbReference>
<dbReference type="PANTHER" id="PTHR11439:SF470">
    <property type="entry name" value="CYSTEINE-RICH RLK (RECEPTOR-LIKE PROTEIN KINASE) 8"/>
    <property type="match status" value="1"/>
</dbReference>
<keyword evidence="1" id="KW-1133">Transmembrane helix</keyword>
<reference evidence="3" key="2">
    <citation type="journal article" date="2024" name="Plant">
        <title>Genomic evolution and insights into agronomic trait innovations of Sesamum species.</title>
        <authorList>
            <person name="Miao H."/>
            <person name="Wang L."/>
            <person name="Qu L."/>
            <person name="Liu H."/>
            <person name="Sun Y."/>
            <person name="Le M."/>
            <person name="Wang Q."/>
            <person name="Wei S."/>
            <person name="Zheng Y."/>
            <person name="Lin W."/>
            <person name="Duan Y."/>
            <person name="Cao H."/>
            <person name="Xiong S."/>
            <person name="Wang X."/>
            <person name="Wei L."/>
            <person name="Li C."/>
            <person name="Ma Q."/>
            <person name="Ju M."/>
            <person name="Zhao R."/>
            <person name="Li G."/>
            <person name="Mu C."/>
            <person name="Tian Q."/>
            <person name="Mei H."/>
            <person name="Zhang T."/>
            <person name="Gao T."/>
            <person name="Zhang H."/>
        </authorList>
    </citation>
    <scope>NUCLEOTIDE SEQUENCE</scope>
    <source>
        <strain evidence="3">KEN1</strain>
    </source>
</reference>
<name>A0AAW2TP06_9LAMI</name>
<gene>
    <name evidence="3" type="ORF">Slati_3948300</name>
</gene>
<evidence type="ECO:0000256" key="1">
    <source>
        <dbReference type="SAM" id="Phobius"/>
    </source>
</evidence>
<sequence>MKAKLDALERNQTWKLTKLPARKRPIGCKWVFKTKLQADETVEWYKARLVAKSFNQIAGVDYFDNFSPVVKTVTVRLFLALAAAYGWPVHQLDVNNAFLHGHLDEELYMTPPEGYSTQPGLLTDFGFVQSAHDHCIFTKRLPTGILALLVYVDDILVTAPTLEAIKCVKDYLHSLFTIKDLGDARYFLGLEIARNSMGVYVAQTKYVIDIIKDTEMTNAKAVSTPLPLRLKLNMDSGTLLPTPHQYRRLVGRLLYLGFTRPDISHSVQQLSLYLTKPRDVHWKAAIHVVRYLKGSPSIGLFLPSTPSFELRAYCDSDWASCSDSRRSLTRFCVFFGDALISWKTKKQSTVSRSTGEAEYRSMAATVYFFVIIKLRYTLLPTLYFTSVLSTSSLIVMWFGMRNGFVAPSHIRSSLQTADLFTKVLGFKSFSCLLSKLGLAALHRSPTCGGAIENDSSPSAIVVALKLQPDVDDEELVFDVG</sequence>
<dbReference type="InterPro" id="IPR043502">
    <property type="entry name" value="DNA/RNA_pol_sf"/>
</dbReference>
<accession>A0AAW2TP06</accession>
<proteinExistence type="predicted"/>